<protein>
    <submittedName>
        <fullName evidence="2">Uncharacterized protein</fullName>
    </submittedName>
</protein>
<comment type="caution">
    <text evidence="2">The sequence shown here is derived from an EMBL/GenBank/DDBJ whole genome shotgun (WGS) entry which is preliminary data.</text>
</comment>
<evidence type="ECO:0000313" key="2">
    <source>
        <dbReference type="EMBL" id="GMT08671.1"/>
    </source>
</evidence>
<dbReference type="AlphaFoldDB" id="A0AAV5UNN4"/>
<feature type="region of interest" description="Disordered" evidence="1">
    <location>
        <begin position="171"/>
        <end position="221"/>
    </location>
</feature>
<evidence type="ECO:0000313" key="3">
    <source>
        <dbReference type="Proteomes" id="UP001432027"/>
    </source>
</evidence>
<organism evidence="2 3">
    <name type="scientific">Pristionchus entomophagus</name>
    <dbReference type="NCBI Taxonomy" id="358040"/>
    <lineage>
        <taxon>Eukaryota</taxon>
        <taxon>Metazoa</taxon>
        <taxon>Ecdysozoa</taxon>
        <taxon>Nematoda</taxon>
        <taxon>Chromadorea</taxon>
        <taxon>Rhabditida</taxon>
        <taxon>Rhabditina</taxon>
        <taxon>Diplogasteromorpha</taxon>
        <taxon>Diplogasteroidea</taxon>
        <taxon>Neodiplogasteridae</taxon>
        <taxon>Pristionchus</taxon>
    </lineage>
</organism>
<dbReference type="Proteomes" id="UP001432027">
    <property type="component" value="Unassembled WGS sequence"/>
</dbReference>
<dbReference type="EMBL" id="BTSX01000153">
    <property type="protein sequence ID" value="GMT08671.1"/>
    <property type="molecule type" value="Genomic_DNA"/>
</dbReference>
<sequence>SSHIISSIIAHILVIMRERLFLLLFLVTVISSPTLGKEKKDKTSILDLLEVTAAKEIVKKLKEEKTPAASSVVSSTTAKQHYPQRQANGINPFSRERASVIRIYGNLAKSDAALRGGRSNNGIMMHLRARRNMAFVRPPMGFGAPQSYGVGGGGGGGYGNGGYSQGGGGGSGYGGQGGSSGGYGNGGPSSGGGGYGGSSGYGNGGGGSGYGGRTGRRTRLR</sequence>
<accession>A0AAV5UNN4</accession>
<reference evidence="2" key="1">
    <citation type="submission" date="2023-10" db="EMBL/GenBank/DDBJ databases">
        <title>Genome assembly of Pristionchus species.</title>
        <authorList>
            <person name="Yoshida K."/>
            <person name="Sommer R.J."/>
        </authorList>
    </citation>
    <scope>NUCLEOTIDE SEQUENCE</scope>
    <source>
        <strain evidence="2">RS0144</strain>
    </source>
</reference>
<proteinExistence type="predicted"/>
<name>A0AAV5UNN4_9BILA</name>
<feature type="non-terminal residue" evidence="2">
    <location>
        <position position="1"/>
    </location>
</feature>
<gene>
    <name evidence="2" type="ORF">PENTCL1PPCAC_30845</name>
</gene>
<feature type="compositionally biased region" description="Gly residues" evidence="1">
    <location>
        <begin position="171"/>
        <end position="213"/>
    </location>
</feature>
<keyword evidence="3" id="KW-1185">Reference proteome</keyword>
<evidence type="ECO:0000256" key="1">
    <source>
        <dbReference type="SAM" id="MobiDB-lite"/>
    </source>
</evidence>
<feature type="region of interest" description="Disordered" evidence="1">
    <location>
        <begin position="72"/>
        <end position="91"/>
    </location>
</feature>